<evidence type="ECO:0000256" key="3">
    <source>
        <dbReference type="ARBA" id="ARBA00011970"/>
    </source>
</evidence>
<evidence type="ECO:0000256" key="1">
    <source>
        <dbReference type="ARBA" id="ARBA00004922"/>
    </source>
</evidence>
<dbReference type="OrthoDB" id="101857at2"/>
<keyword evidence="5" id="KW-0808">Transferase</keyword>
<evidence type="ECO:0000313" key="11">
    <source>
        <dbReference type="Proteomes" id="UP000054624"/>
    </source>
</evidence>
<dbReference type="Proteomes" id="UP000054624">
    <property type="component" value="Unassembled WGS sequence"/>
</dbReference>
<evidence type="ECO:0000256" key="6">
    <source>
        <dbReference type="ARBA" id="ARBA00022737"/>
    </source>
</evidence>
<dbReference type="PROSITE" id="PS50005">
    <property type="entry name" value="TPR"/>
    <property type="match status" value="3"/>
</dbReference>
<evidence type="ECO:0000313" key="10">
    <source>
        <dbReference type="EMBL" id="SAK45807.1"/>
    </source>
</evidence>
<dbReference type="RefSeq" id="WP_061158776.1">
    <property type="nucleotide sequence ID" value="NZ_FCOI02000002.1"/>
</dbReference>
<keyword evidence="7 8" id="KW-0802">TPR repeat</keyword>
<dbReference type="AlphaFoldDB" id="A0A157ZLG4"/>
<keyword evidence="4" id="KW-0328">Glycosyltransferase</keyword>
<feature type="domain" description="O-GlcNAc transferase C-terminal" evidence="9">
    <location>
        <begin position="345"/>
        <end position="540"/>
    </location>
</feature>
<dbReference type="InterPro" id="IPR051939">
    <property type="entry name" value="Glycosyltr_41/O-GlcNAc_trsf"/>
</dbReference>
<dbReference type="EC" id="2.4.1.255" evidence="3"/>
<dbReference type="Pfam" id="PF13844">
    <property type="entry name" value="Glyco_transf_41"/>
    <property type="match status" value="2"/>
</dbReference>
<dbReference type="Pfam" id="PF14559">
    <property type="entry name" value="TPR_19"/>
    <property type="match status" value="1"/>
</dbReference>
<name>A0A157ZLG4_9BURK</name>
<feature type="repeat" description="TPR" evidence="8">
    <location>
        <begin position="207"/>
        <end position="240"/>
    </location>
</feature>
<dbReference type="Pfam" id="PF07721">
    <property type="entry name" value="TPR_4"/>
    <property type="match status" value="1"/>
</dbReference>
<dbReference type="GO" id="GO:0097363">
    <property type="term" value="F:protein O-acetylglucosaminyltransferase activity"/>
    <property type="evidence" value="ECO:0007669"/>
    <property type="project" value="UniProtKB-EC"/>
</dbReference>
<evidence type="ECO:0000256" key="5">
    <source>
        <dbReference type="ARBA" id="ARBA00022679"/>
    </source>
</evidence>
<evidence type="ECO:0000256" key="4">
    <source>
        <dbReference type="ARBA" id="ARBA00022676"/>
    </source>
</evidence>
<dbReference type="Gene3D" id="3.40.50.2000">
    <property type="entry name" value="Glycogen Phosphorylase B"/>
    <property type="match status" value="1"/>
</dbReference>
<dbReference type="SUPFAM" id="SSF48452">
    <property type="entry name" value="TPR-like"/>
    <property type="match status" value="2"/>
</dbReference>
<evidence type="ECO:0000256" key="7">
    <source>
        <dbReference type="ARBA" id="ARBA00022803"/>
    </source>
</evidence>
<dbReference type="Pfam" id="PF13181">
    <property type="entry name" value="TPR_8"/>
    <property type="match status" value="1"/>
</dbReference>
<evidence type="ECO:0000256" key="2">
    <source>
        <dbReference type="ARBA" id="ARBA00005386"/>
    </source>
</evidence>
<dbReference type="Pfam" id="PF13374">
    <property type="entry name" value="TPR_10"/>
    <property type="match status" value="1"/>
</dbReference>
<feature type="repeat" description="TPR" evidence="8">
    <location>
        <begin position="57"/>
        <end position="90"/>
    </location>
</feature>
<dbReference type="InterPro" id="IPR019734">
    <property type="entry name" value="TPR_rpt"/>
</dbReference>
<dbReference type="PANTHER" id="PTHR44835">
    <property type="entry name" value="UDP-N-ACETYLGLUCOSAMINE--PEPTIDE N-ACETYLGLUCOSAMINYLTRANSFERASE SPINDLY-RELATED"/>
    <property type="match status" value="1"/>
</dbReference>
<accession>A0A157ZLG4</accession>
<feature type="domain" description="O-GlcNAc transferase C-terminal" evidence="9">
    <location>
        <begin position="561"/>
        <end position="732"/>
    </location>
</feature>
<gene>
    <name evidence="10" type="ORF">AWB76_00778</name>
</gene>
<keyword evidence="11" id="KW-1185">Reference proteome</keyword>
<dbReference type="Pfam" id="PF13432">
    <property type="entry name" value="TPR_16"/>
    <property type="match status" value="1"/>
</dbReference>
<dbReference type="SMART" id="SM00028">
    <property type="entry name" value="TPR"/>
    <property type="match status" value="7"/>
</dbReference>
<dbReference type="PANTHER" id="PTHR44835:SF1">
    <property type="entry name" value="PROTEIN O-GLCNAC TRANSFERASE"/>
    <property type="match status" value="1"/>
</dbReference>
<dbReference type="Gene3D" id="3.40.50.11380">
    <property type="match status" value="1"/>
</dbReference>
<dbReference type="STRING" id="1777137.AWB76_00778"/>
<dbReference type="Gene3D" id="1.25.40.10">
    <property type="entry name" value="Tetratricopeptide repeat domain"/>
    <property type="match status" value="2"/>
</dbReference>
<dbReference type="EMBL" id="FCOI02000002">
    <property type="protein sequence ID" value="SAK45807.1"/>
    <property type="molecule type" value="Genomic_DNA"/>
</dbReference>
<dbReference type="InterPro" id="IPR029489">
    <property type="entry name" value="OGT/SEC/SPY_C"/>
</dbReference>
<feature type="repeat" description="TPR" evidence="8">
    <location>
        <begin position="308"/>
        <end position="341"/>
    </location>
</feature>
<proteinExistence type="inferred from homology"/>
<protein>
    <recommendedName>
        <fullName evidence="3">protein O-GlcNAc transferase</fullName>
        <ecNumber evidence="3">2.4.1.255</ecNumber>
    </recommendedName>
</protein>
<sequence length="775" mass="84736">MTASTELPDASASTIDPEFEQALSQVLSAAIEHHQKNEVEEAQALYRIVLDANPAHPDANHNLGALALQQRDFGRAITHFQAAVGANPNQGHYWASYINALTVGGETSAAWVALEMAQQRGMKGPVVEQLIQQLALSGNTRAPAPLVAPESATKAVGAPGKDEASVVRMAAPTKQLVNRVTTLYHQGRPAEALEVARTMTERFPNFALGWRAMGSSLHCLGRTFEAIEPFERAVELEPTDAESRKVLADCLRLHNRFADAEAACREVIAQVPQHAEAFRILGMTLQSLGRHEEAEVCCRKTVELTGSVVAYSTLGVTLLDQGRLGEAQVELRRALEIQPDYGVAHENIVFCMSHDENVDEAALFAQHVQFGEQCEAPMRAQWKPHGNGRNPERQLKLGFVSGDLFHHAISTFIEPILEHLARDAGIEIHVYYNHSINDEVTARLRQNTARWNTVNGLTDAQLAHKIRADGIDVLIDLSGHTSRNRLLTFARKPAPIQASWMGYPGTTGLTAMDYYFADSFHVPTHHAEGQFVEKIAHLPANAPFRPARLAPPVNGLPALHNGYLTFGSFNRINKLQSGAIALWAELLRALPDSRMLLGAMPPESGCEQLIERFAKEGIGRERLDFRTRSGMPIYLQQHHHVDICLDTFPYAGGTTTLHAMWMGVPTLTLPGRLMASRGSTAALSLAELSEFVAKDTADFVAKGMAWANDLTGLAELRASMRNRCAESPMFQPAVIAAGLSASLREMWRRWCAGVAPAALGVQTPGTAARNNLEKS</sequence>
<dbReference type="InterPro" id="IPR011990">
    <property type="entry name" value="TPR-like_helical_dom_sf"/>
</dbReference>
<comment type="similarity">
    <text evidence="2">Belongs to the glycosyltransferase 41 family. O-GlcNAc transferase subfamily.</text>
</comment>
<organism evidence="10 11">
    <name type="scientific">Caballeronia temeraria</name>
    <dbReference type="NCBI Taxonomy" id="1777137"/>
    <lineage>
        <taxon>Bacteria</taxon>
        <taxon>Pseudomonadati</taxon>
        <taxon>Pseudomonadota</taxon>
        <taxon>Betaproteobacteria</taxon>
        <taxon>Burkholderiales</taxon>
        <taxon>Burkholderiaceae</taxon>
        <taxon>Caballeronia</taxon>
    </lineage>
</organism>
<reference evidence="11" key="1">
    <citation type="submission" date="2016-01" db="EMBL/GenBank/DDBJ databases">
        <authorList>
            <person name="Peeters Charlotte."/>
        </authorList>
    </citation>
    <scope>NUCLEOTIDE SEQUENCE [LARGE SCALE GENOMIC DNA]</scope>
</reference>
<keyword evidence="6" id="KW-0677">Repeat</keyword>
<dbReference type="GO" id="GO:0042802">
    <property type="term" value="F:identical protein binding"/>
    <property type="evidence" value="ECO:0007669"/>
    <property type="project" value="InterPro"/>
</dbReference>
<dbReference type="InterPro" id="IPR011717">
    <property type="entry name" value="TPR-4"/>
</dbReference>
<comment type="pathway">
    <text evidence="1">Protein modification; protein glycosylation.</text>
</comment>
<evidence type="ECO:0000256" key="8">
    <source>
        <dbReference type="PROSITE-ProRule" id="PRU00339"/>
    </source>
</evidence>
<evidence type="ECO:0000259" key="9">
    <source>
        <dbReference type="Pfam" id="PF13844"/>
    </source>
</evidence>